<protein>
    <submittedName>
        <fullName evidence="2">Uncharacterized protein</fullName>
    </submittedName>
</protein>
<dbReference type="Proteomes" id="UP001328107">
    <property type="component" value="Unassembled WGS sequence"/>
</dbReference>
<evidence type="ECO:0000313" key="2">
    <source>
        <dbReference type="EMBL" id="GMR47429.1"/>
    </source>
</evidence>
<proteinExistence type="predicted"/>
<name>A0AAN5I0L6_9BILA</name>
<feature type="non-terminal residue" evidence="2">
    <location>
        <position position="114"/>
    </location>
</feature>
<feature type="region of interest" description="Disordered" evidence="1">
    <location>
        <begin position="1"/>
        <end position="53"/>
    </location>
</feature>
<dbReference type="EMBL" id="BTRK01000004">
    <property type="protein sequence ID" value="GMR47429.1"/>
    <property type="molecule type" value="Genomic_DNA"/>
</dbReference>
<evidence type="ECO:0000313" key="3">
    <source>
        <dbReference type="Proteomes" id="UP001328107"/>
    </source>
</evidence>
<feature type="non-terminal residue" evidence="2">
    <location>
        <position position="1"/>
    </location>
</feature>
<reference evidence="3" key="1">
    <citation type="submission" date="2022-10" db="EMBL/GenBank/DDBJ databases">
        <title>Genome assembly of Pristionchus species.</title>
        <authorList>
            <person name="Yoshida K."/>
            <person name="Sommer R.J."/>
        </authorList>
    </citation>
    <scope>NUCLEOTIDE SEQUENCE [LARGE SCALE GENOMIC DNA]</scope>
    <source>
        <strain evidence="3">RS5460</strain>
    </source>
</reference>
<keyword evidence="3" id="KW-1185">Reference proteome</keyword>
<comment type="caution">
    <text evidence="2">The sequence shown here is derived from an EMBL/GenBank/DDBJ whole genome shotgun (WGS) entry which is preliminary data.</text>
</comment>
<organism evidence="2 3">
    <name type="scientific">Pristionchus mayeri</name>
    <dbReference type="NCBI Taxonomy" id="1317129"/>
    <lineage>
        <taxon>Eukaryota</taxon>
        <taxon>Metazoa</taxon>
        <taxon>Ecdysozoa</taxon>
        <taxon>Nematoda</taxon>
        <taxon>Chromadorea</taxon>
        <taxon>Rhabditida</taxon>
        <taxon>Rhabditina</taxon>
        <taxon>Diplogasteromorpha</taxon>
        <taxon>Diplogasteroidea</taxon>
        <taxon>Neodiplogasteridae</taxon>
        <taxon>Pristionchus</taxon>
    </lineage>
</organism>
<dbReference type="AlphaFoldDB" id="A0AAN5I0L6"/>
<sequence length="114" mass="12832">VEDSTVSSDPNSSVRRSTDPSQSLVTVPLSLQPTQLSVTPPSNSDSAQKSLTVDKTQIIREERRKRMRSVGIHVAADDDDRTVYELPVVIKKTRSRRRVHKLKWKDGVVNPDVR</sequence>
<gene>
    <name evidence="2" type="ORF">PMAYCL1PPCAC_17624</name>
</gene>
<evidence type="ECO:0000256" key="1">
    <source>
        <dbReference type="SAM" id="MobiDB-lite"/>
    </source>
</evidence>
<accession>A0AAN5I0L6</accession>